<evidence type="ECO:0000259" key="1">
    <source>
        <dbReference type="Pfam" id="PF24626"/>
    </source>
</evidence>
<dbReference type="Proteomes" id="UP000765509">
    <property type="component" value="Unassembled WGS sequence"/>
</dbReference>
<protein>
    <recommendedName>
        <fullName evidence="1">Tf2-1-like SH3-like domain-containing protein</fullName>
    </recommendedName>
</protein>
<feature type="domain" description="Tf2-1-like SH3-like" evidence="1">
    <location>
        <begin position="97"/>
        <end position="142"/>
    </location>
</feature>
<gene>
    <name evidence="2" type="ORF">O181_085428</name>
</gene>
<dbReference type="InterPro" id="IPR036397">
    <property type="entry name" value="RNaseH_sf"/>
</dbReference>
<dbReference type="Gene3D" id="3.30.420.10">
    <property type="entry name" value="Ribonuclease H-like superfamily/Ribonuclease H"/>
    <property type="match status" value="1"/>
</dbReference>
<dbReference type="InterPro" id="IPR056924">
    <property type="entry name" value="SH3_Tf2-1"/>
</dbReference>
<dbReference type="PANTHER" id="PTHR37984">
    <property type="entry name" value="PROTEIN CBG26694"/>
    <property type="match status" value="1"/>
</dbReference>
<dbReference type="GO" id="GO:0003676">
    <property type="term" value="F:nucleic acid binding"/>
    <property type="evidence" value="ECO:0007669"/>
    <property type="project" value="InterPro"/>
</dbReference>
<organism evidence="2 3">
    <name type="scientific">Austropuccinia psidii MF-1</name>
    <dbReference type="NCBI Taxonomy" id="1389203"/>
    <lineage>
        <taxon>Eukaryota</taxon>
        <taxon>Fungi</taxon>
        <taxon>Dikarya</taxon>
        <taxon>Basidiomycota</taxon>
        <taxon>Pucciniomycotina</taxon>
        <taxon>Pucciniomycetes</taxon>
        <taxon>Pucciniales</taxon>
        <taxon>Sphaerophragmiaceae</taxon>
        <taxon>Austropuccinia</taxon>
    </lineage>
</organism>
<comment type="caution">
    <text evidence="2">The sequence shown here is derived from an EMBL/GenBank/DDBJ whole genome shotgun (WGS) entry which is preliminary data.</text>
</comment>
<reference evidence="2" key="1">
    <citation type="submission" date="2021-03" db="EMBL/GenBank/DDBJ databases">
        <title>Draft genome sequence of rust myrtle Austropuccinia psidii MF-1, a brazilian biotype.</title>
        <authorList>
            <person name="Quecine M.C."/>
            <person name="Pachon D.M.R."/>
            <person name="Bonatelli M.L."/>
            <person name="Correr F.H."/>
            <person name="Franceschini L.M."/>
            <person name="Leite T.F."/>
            <person name="Margarido G.R.A."/>
            <person name="Almeida C.A."/>
            <person name="Ferrarezi J.A."/>
            <person name="Labate C.A."/>
        </authorList>
    </citation>
    <scope>NUCLEOTIDE SEQUENCE</scope>
    <source>
        <strain evidence="2">MF-1</strain>
    </source>
</reference>
<dbReference type="EMBL" id="AVOT02050675">
    <property type="protein sequence ID" value="MBW0545713.1"/>
    <property type="molecule type" value="Genomic_DNA"/>
</dbReference>
<dbReference type="AlphaFoldDB" id="A0A9Q3FXH7"/>
<dbReference type="PANTHER" id="PTHR37984:SF15">
    <property type="entry name" value="INTEGRASE CATALYTIC DOMAIN-CONTAINING PROTEIN"/>
    <property type="match status" value="1"/>
</dbReference>
<evidence type="ECO:0000313" key="3">
    <source>
        <dbReference type="Proteomes" id="UP000765509"/>
    </source>
</evidence>
<proteinExistence type="predicted"/>
<sequence>MYVSYPQDEWHTWLPFAEFAYNKAEHSSTKQSRFLTIYARNSSFESIHISQNTPAGNILTKLESVQQVIKEELESTIKHFKKYTDRNREIPPDFQPGDKVWLASKNIKAARPTKKISEKWLGPFEVQKKDVSHAYYLKLPQQ</sequence>
<dbReference type="InterPro" id="IPR050951">
    <property type="entry name" value="Retrovirus_Pol_polyprotein"/>
</dbReference>
<evidence type="ECO:0000313" key="2">
    <source>
        <dbReference type="EMBL" id="MBW0545713.1"/>
    </source>
</evidence>
<dbReference type="Pfam" id="PF24626">
    <property type="entry name" value="SH3_Tf2-1"/>
    <property type="match status" value="1"/>
</dbReference>
<dbReference type="OrthoDB" id="2630497at2759"/>
<accession>A0A9Q3FXH7</accession>
<keyword evidence="3" id="KW-1185">Reference proteome</keyword>
<name>A0A9Q3FXH7_9BASI</name>